<evidence type="ECO:0000256" key="3">
    <source>
        <dbReference type="ARBA" id="ARBA00022679"/>
    </source>
</evidence>
<feature type="non-terminal residue" evidence="8">
    <location>
        <position position="236"/>
    </location>
</feature>
<feature type="transmembrane region" description="Helical" evidence="7">
    <location>
        <begin position="186"/>
        <end position="204"/>
    </location>
</feature>
<organism evidence="8 9">
    <name type="scientific">Kouleothrix aurantiaca</name>
    <dbReference type="NCBI Taxonomy" id="186479"/>
    <lineage>
        <taxon>Bacteria</taxon>
        <taxon>Bacillati</taxon>
        <taxon>Chloroflexota</taxon>
        <taxon>Chloroflexia</taxon>
        <taxon>Chloroflexales</taxon>
        <taxon>Roseiflexineae</taxon>
        <taxon>Roseiflexaceae</taxon>
        <taxon>Kouleothrix</taxon>
    </lineage>
</organism>
<feature type="transmembrane region" description="Helical" evidence="7">
    <location>
        <begin position="12"/>
        <end position="30"/>
    </location>
</feature>
<evidence type="ECO:0000256" key="2">
    <source>
        <dbReference type="ARBA" id="ARBA00022475"/>
    </source>
</evidence>
<evidence type="ECO:0000256" key="7">
    <source>
        <dbReference type="SAM" id="Phobius"/>
    </source>
</evidence>
<feature type="transmembrane region" description="Helical" evidence="7">
    <location>
        <begin position="216"/>
        <end position="235"/>
    </location>
</feature>
<dbReference type="GO" id="GO:0005886">
    <property type="term" value="C:plasma membrane"/>
    <property type="evidence" value="ECO:0007669"/>
    <property type="project" value="InterPro"/>
</dbReference>
<gene>
    <name evidence="8" type="ORF">SE17_39650</name>
</gene>
<dbReference type="PANTHER" id="PTHR30589:SF0">
    <property type="entry name" value="PHOSPHATIDYLGLYCEROL--PROLIPOPROTEIN DIACYLGLYCERYL TRANSFERASE"/>
    <property type="match status" value="1"/>
</dbReference>
<reference evidence="8 9" key="1">
    <citation type="submission" date="2015-09" db="EMBL/GenBank/DDBJ databases">
        <title>Draft genome sequence of Kouleothrix aurantiaca JCM 19913.</title>
        <authorList>
            <person name="Hemp J."/>
        </authorList>
    </citation>
    <scope>NUCLEOTIDE SEQUENCE [LARGE SCALE GENOMIC DNA]</scope>
    <source>
        <strain evidence="8 9">COM-B</strain>
    </source>
</reference>
<evidence type="ECO:0000256" key="4">
    <source>
        <dbReference type="ARBA" id="ARBA00022692"/>
    </source>
</evidence>
<comment type="similarity">
    <text evidence="1">Belongs to the Lgt family.</text>
</comment>
<keyword evidence="6 7" id="KW-0472">Membrane</keyword>
<sequence length="236" mass="25192">MYPLVQIGPFRLSSGGLVLLLSILVGSSLLSRVARARGGEQLAKQADTCFYPVMIGAVLGARLWYGLFNLDLYGRNPALFVALRVSDFAWPGALLGGLLAGYVWCRWNGFDELKVADAAALTLPIVQAIASVGLLLSGEAFGVPTTLPWGVSLFGATRHPTQIYFALAALLSLFALRQLARRSLQVGALAAMYLGLQGLTLLLVEALRADSLVLPGGVRVAQVFGLGLLLYALYWV</sequence>
<feature type="transmembrane region" description="Helical" evidence="7">
    <location>
        <begin position="88"/>
        <end position="107"/>
    </location>
</feature>
<keyword evidence="3 8" id="KW-0808">Transferase</keyword>
<name>A0A0P9EUY4_9CHLR</name>
<dbReference type="GO" id="GO:0008961">
    <property type="term" value="F:phosphatidylglycerol-prolipoprotein diacylglyceryl transferase activity"/>
    <property type="evidence" value="ECO:0007669"/>
    <property type="project" value="InterPro"/>
</dbReference>
<accession>A0A0P9EUY4</accession>
<evidence type="ECO:0000256" key="6">
    <source>
        <dbReference type="ARBA" id="ARBA00023136"/>
    </source>
</evidence>
<keyword evidence="5 7" id="KW-1133">Transmembrane helix</keyword>
<keyword evidence="2" id="KW-1003">Cell membrane</keyword>
<dbReference type="GO" id="GO:0042158">
    <property type="term" value="P:lipoprotein biosynthetic process"/>
    <property type="evidence" value="ECO:0007669"/>
    <property type="project" value="InterPro"/>
</dbReference>
<keyword evidence="9" id="KW-1185">Reference proteome</keyword>
<dbReference type="Proteomes" id="UP000050509">
    <property type="component" value="Unassembled WGS sequence"/>
</dbReference>
<evidence type="ECO:0000256" key="1">
    <source>
        <dbReference type="ARBA" id="ARBA00007150"/>
    </source>
</evidence>
<evidence type="ECO:0000313" key="9">
    <source>
        <dbReference type="Proteomes" id="UP000050509"/>
    </source>
</evidence>
<feature type="transmembrane region" description="Helical" evidence="7">
    <location>
        <begin position="161"/>
        <end position="179"/>
    </location>
</feature>
<evidence type="ECO:0000313" key="8">
    <source>
        <dbReference type="EMBL" id="KPV48142.1"/>
    </source>
</evidence>
<feature type="transmembrane region" description="Helical" evidence="7">
    <location>
        <begin position="50"/>
        <end position="68"/>
    </location>
</feature>
<proteinExistence type="inferred from homology"/>
<dbReference type="Pfam" id="PF01790">
    <property type="entry name" value="LGT"/>
    <property type="match status" value="1"/>
</dbReference>
<evidence type="ECO:0000256" key="5">
    <source>
        <dbReference type="ARBA" id="ARBA00022989"/>
    </source>
</evidence>
<protein>
    <submittedName>
        <fullName evidence="8">Diacylglyceryl transferase</fullName>
    </submittedName>
</protein>
<keyword evidence="4 7" id="KW-0812">Transmembrane</keyword>
<dbReference type="PANTHER" id="PTHR30589">
    <property type="entry name" value="PROLIPOPROTEIN DIACYLGLYCERYL TRANSFERASE"/>
    <property type="match status" value="1"/>
</dbReference>
<feature type="transmembrane region" description="Helical" evidence="7">
    <location>
        <begin position="119"/>
        <end position="141"/>
    </location>
</feature>
<dbReference type="EMBL" id="LJCR01002907">
    <property type="protein sequence ID" value="KPV48142.1"/>
    <property type="molecule type" value="Genomic_DNA"/>
</dbReference>
<comment type="caution">
    <text evidence="8">The sequence shown here is derived from an EMBL/GenBank/DDBJ whole genome shotgun (WGS) entry which is preliminary data.</text>
</comment>
<dbReference type="InterPro" id="IPR001640">
    <property type="entry name" value="Lgt"/>
</dbReference>
<dbReference type="AlphaFoldDB" id="A0A0P9EUY4"/>